<feature type="compositionally biased region" description="Low complexity" evidence="1">
    <location>
        <begin position="13"/>
        <end position="23"/>
    </location>
</feature>
<evidence type="ECO:0000256" key="1">
    <source>
        <dbReference type="SAM" id="MobiDB-lite"/>
    </source>
</evidence>
<dbReference type="Proteomes" id="UP000769528">
    <property type="component" value="Unassembled WGS sequence"/>
</dbReference>
<dbReference type="EMBL" id="JAEUBF010000677">
    <property type="protein sequence ID" value="KAH3676168.1"/>
    <property type="molecule type" value="Genomic_DNA"/>
</dbReference>
<feature type="region of interest" description="Disordered" evidence="1">
    <location>
        <begin position="13"/>
        <end position="39"/>
    </location>
</feature>
<evidence type="ECO:0000313" key="3">
    <source>
        <dbReference type="Proteomes" id="UP000769528"/>
    </source>
</evidence>
<reference evidence="2" key="2">
    <citation type="submission" date="2021-01" db="EMBL/GenBank/DDBJ databases">
        <authorList>
            <person name="Schikora-Tamarit M.A."/>
        </authorList>
    </citation>
    <scope>NUCLEOTIDE SEQUENCE</scope>
    <source>
        <strain evidence="2">CBS6341</strain>
    </source>
</reference>
<organism evidence="2 3">
    <name type="scientific">Wickerhamomyces mucosus</name>
    <dbReference type="NCBI Taxonomy" id="1378264"/>
    <lineage>
        <taxon>Eukaryota</taxon>
        <taxon>Fungi</taxon>
        <taxon>Dikarya</taxon>
        <taxon>Ascomycota</taxon>
        <taxon>Saccharomycotina</taxon>
        <taxon>Saccharomycetes</taxon>
        <taxon>Phaffomycetales</taxon>
        <taxon>Wickerhamomycetaceae</taxon>
        <taxon>Wickerhamomyces</taxon>
    </lineage>
</organism>
<dbReference type="InterPro" id="IPR027417">
    <property type="entry name" value="P-loop_NTPase"/>
</dbReference>
<dbReference type="AlphaFoldDB" id="A0A9P8PPS8"/>
<evidence type="ECO:0008006" key="4">
    <source>
        <dbReference type="Google" id="ProtNLM"/>
    </source>
</evidence>
<proteinExistence type="predicted"/>
<evidence type="ECO:0000313" key="2">
    <source>
        <dbReference type="EMBL" id="KAH3676168.1"/>
    </source>
</evidence>
<keyword evidence="3" id="KW-1185">Reference proteome</keyword>
<name>A0A9P8PPS8_9ASCO</name>
<protein>
    <recommendedName>
        <fullName evidence="4">Phosphoribulokinase/uridine kinase domain-containing protein</fullName>
    </recommendedName>
</protein>
<accession>A0A9P8PPS8</accession>
<comment type="caution">
    <text evidence="2">The sequence shown here is derived from an EMBL/GenBank/DDBJ whole genome shotgun (WGS) entry which is preliminary data.</text>
</comment>
<dbReference type="SUPFAM" id="SSF52540">
    <property type="entry name" value="P-loop containing nucleoside triphosphate hydrolases"/>
    <property type="match status" value="1"/>
</dbReference>
<sequence length="267" mass="30424">MCAMRSKISCESIGSFSSSSSSSVNDGGVFGDTEEPNSLDNERLSRASIFGLSLSSPAFGCTDSLVGNPSTQYANWDCPEALNLEAFEAELDHLKQCGEFSKTEYRYESDTKDQVLSIPNDAMFDKVKLNLNNIIALNNFRIVFVDGFMLFNSREVIKKLDSKIFITAHYQTLKSRRERRLGYQTQETFWEDPPDYFDKIVFPAYSKTHGYLFENNDVNKSLSAHLSAKFRIHAVQNNDENTIEFLIREVATSLLLDLRDLSREFYQ</sequence>
<dbReference type="Gene3D" id="3.40.50.300">
    <property type="entry name" value="P-loop containing nucleotide triphosphate hydrolases"/>
    <property type="match status" value="1"/>
</dbReference>
<dbReference type="OrthoDB" id="10041966at2759"/>
<reference evidence="2" key="1">
    <citation type="journal article" date="2021" name="Open Biol.">
        <title>Shared evolutionary footprints suggest mitochondrial oxidative damage underlies multiple complex I losses in fungi.</title>
        <authorList>
            <person name="Schikora-Tamarit M.A."/>
            <person name="Marcet-Houben M."/>
            <person name="Nosek J."/>
            <person name="Gabaldon T."/>
        </authorList>
    </citation>
    <scope>NUCLEOTIDE SEQUENCE</scope>
    <source>
        <strain evidence="2">CBS6341</strain>
    </source>
</reference>
<gene>
    <name evidence="2" type="ORF">WICMUC_002190</name>
</gene>